<evidence type="ECO:0000256" key="1">
    <source>
        <dbReference type="ARBA" id="ARBA00022729"/>
    </source>
</evidence>
<accession>A0A143H889</accession>
<dbReference type="KEGG" id="rst:ATY39_00050"/>
<dbReference type="OrthoDB" id="2456770at2"/>
<dbReference type="EMBL" id="CP014806">
    <property type="protein sequence ID" value="AMW97937.1"/>
    <property type="molecule type" value="Genomic_DNA"/>
</dbReference>
<dbReference type="InterPro" id="IPR014755">
    <property type="entry name" value="Cu-Rt/internalin_Ig-like"/>
</dbReference>
<dbReference type="Gene3D" id="2.60.40.1220">
    <property type="match status" value="1"/>
</dbReference>
<proteinExistence type="predicted"/>
<dbReference type="STRING" id="241244.ATY39_00050"/>
<evidence type="ECO:0008006" key="4">
    <source>
        <dbReference type="Google" id="ProtNLM"/>
    </source>
</evidence>
<dbReference type="RefSeq" id="WP_066783937.1">
    <property type="nucleotide sequence ID" value="NZ_CP014806.1"/>
</dbReference>
<reference evidence="3" key="2">
    <citation type="submission" date="2016-03" db="EMBL/GenBank/DDBJ databases">
        <authorList>
            <person name="Ploux O."/>
        </authorList>
    </citation>
    <scope>NUCLEOTIDE SEQUENCE [LARGE SCALE GENOMIC DNA]</scope>
    <source>
        <strain evidence="3">PP9</strain>
    </source>
</reference>
<organism evidence="2 3">
    <name type="scientific">Rummeliibacillus stabekisii</name>
    <dbReference type="NCBI Taxonomy" id="241244"/>
    <lineage>
        <taxon>Bacteria</taxon>
        <taxon>Bacillati</taxon>
        <taxon>Bacillota</taxon>
        <taxon>Bacilli</taxon>
        <taxon>Bacillales</taxon>
        <taxon>Caryophanaceae</taxon>
        <taxon>Rummeliibacillus</taxon>
    </lineage>
</organism>
<reference evidence="2 3" key="1">
    <citation type="journal article" date="2016" name="Genome Announc.">
        <title>Whole-Genome Sequence of Rummeliibacillus stabekisii Strain PP9 Isolated from Antarctic Soil.</title>
        <authorList>
            <person name="da Mota F.F."/>
            <person name="Vollu R.E."/>
            <person name="Jurelevicius D."/>
            <person name="Seldin L."/>
        </authorList>
    </citation>
    <scope>NUCLEOTIDE SEQUENCE [LARGE SCALE GENOMIC DNA]</scope>
    <source>
        <strain evidence="2 3">PP9</strain>
    </source>
</reference>
<dbReference type="Proteomes" id="UP000076021">
    <property type="component" value="Chromosome"/>
</dbReference>
<name>A0A143H889_9BACL</name>
<sequence>MEVAKDSILTSAYDKFEGATFSDIKLADNVAPKLLSAKATDGTTVELTFDEPVDWTTNVGGISVNGATQVNGVNTTKAGNYTYTFTVAQLKAGANTLQVLNIADFAGNKDALTTTSVDYVADTSIPEVKSIAAEDSASFIVTLNKAVDAVVPANFTVKKGNYTFTSTDLTVGFVDADGVDSVTPTKYVKVTVPTQAGTANPLYGTNENSVALSVALSGYKNGTVLGKEYTGSVTLSKDVAAPKVVSSKLVTFDKAAKTITVPFDKTLTLADASKLTVVSGTVKVAATPSVVGKNLVITIDDVAGLTDGDYSLVLDKGLVKDGSNNVNEATTLSTTVSNKVATTVKAGTIFGTAATADNGKNVITVAYGTKVNDAAASASSYSLNGSALPSGSVVYFTSSAKDTVKIELPASYSVGLNNLKAKITLNANAVKEDSTGNVISSSATEAKAIDQVITLNDNVAPTVTKVEYVKDTATGLATGLKVTFSENIKDSTVGSTFVIKQGSTNVAYTVDTDVADDNVITLKFTGVTLSPSNVVLSTSTTAGDVTLTDLSGNNTIAAISGISAQ</sequence>
<dbReference type="AlphaFoldDB" id="A0A143H889"/>
<protein>
    <recommendedName>
        <fullName evidence="4">SbsA Ig-like domain-containing protein</fullName>
    </recommendedName>
</protein>
<evidence type="ECO:0000313" key="2">
    <source>
        <dbReference type="EMBL" id="AMW97937.1"/>
    </source>
</evidence>
<keyword evidence="3" id="KW-1185">Reference proteome</keyword>
<keyword evidence="1" id="KW-0732">Signal</keyword>
<gene>
    <name evidence="2" type="ORF">ATY39_00050</name>
</gene>
<evidence type="ECO:0000313" key="3">
    <source>
        <dbReference type="Proteomes" id="UP000076021"/>
    </source>
</evidence>